<protein>
    <submittedName>
        <fullName evidence="7">NAD-dependent succinate-semialdehyde dehydrogenase</fullName>
    </submittedName>
</protein>
<feature type="domain" description="Aldehyde dehydrogenase" evidence="6">
    <location>
        <begin position="19"/>
        <end position="476"/>
    </location>
</feature>
<dbReference type="FunFam" id="3.40.605.10:FF:000026">
    <property type="entry name" value="Aldehyde dehydrogenase, putative"/>
    <property type="match status" value="1"/>
</dbReference>
<evidence type="ECO:0000256" key="4">
    <source>
        <dbReference type="PROSITE-ProRule" id="PRU10007"/>
    </source>
</evidence>
<feature type="active site" evidence="4">
    <location>
        <position position="253"/>
    </location>
</feature>
<accession>A0A3G2V7N4</accession>
<evidence type="ECO:0000256" key="1">
    <source>
        <dbReference type="ARBA" id="ARBA00009986"/>
    </source>
</evidence>
<keyword evidence="2 5" id="KW-0560">Oxidoreductase</keyword>
<evidence type="ECO:0000259" key="6">
    <source>
        <dbReference type="Pfam" id="PF00171"/>
    </source>
</evidence>
<comment type="similarity">
    <text evidence="1 5">Belongs to the aldehyde dehydrogenase family.</text>
</comment>
<gene>
    <name evidence="7" type="ORF">EBF16_08785</name>
</gene>
<dbReference type="RefSeq" id="WP_122130043.1">
    <property type="nucleotide sequence ID" value="NZ_CP033230.1"/>
</dbReference>
<dbReference type="InterPro" id="IPR016160">
    <property type="entry name" value="Ald_DH_CS_CYS"/>
</dbReference>
<dbReference type="NCBIfam" id="TIGR01780">
    <property type="entry name" value="SSADH"/>
    <property type="match status" value="1"/>
</dbReference>
<dbReference type="InterPro" id="IPR029510">
    <property type="entry name" value="Ald_DH_CS_GLU"/>
</dbReference>
<dbReference type="InterPro" id="IPR010102">
    <property type="entry name" value="Succ_semiAld_DH"/>
</dbReference>
<evidence type="ECO:0000256" key="5">
    <source>
        <dbReference type="RuleBase" id="RU003345"/>
    </source>
</evidence>
<dbReference type="FunFam" id="3.40.309.10:FF:000004">
    <property type="entry name" value="Succinate-semialdehyde dehydrogenase I"/>
    <property type="match status" value="1"/>
</dbReference>
<dbReference type="PANTHER" id="PTHR43353:SF5">
    <property type="entry name" value="SUCCINATE-SEMIALDEHYDE DEHYDROGENASE, MITOCHONDRIAL"/>
    <property type="match status" value="1"/>
</dbReference>
<dbReference type="FunFam" id="3.40.605.10:FF:000005">
    <property type="entry name" value="Succinate-semialdehyde dehydrogenase I"/>
    <property type="match status" value="1"/>
</dbReference>
<evidence type="ECO:0000313" key="7">
    <source>
        <dbReference type="EMBL" id="AYO80499.1"/>
    </source>
</evidence>
<dbReference type="InterPro" id="IPR016162">
    <property type="entry name" value="Ald_DH_N"/>
</dbReference>
<dbReference type="Gene3D" id="3.40.309.10">
    <property type="entry name" value="Aldehyde Dehydrogenase, Chain A, domain 2"/>
    <property type="match status" value="1"/>
</dbReference>
<dbReference type="AlphaFoldDB" id="A0A3G2V7N4"/>
<dbReference type="Gene3D" id="3.40.605.10">
    <property type="entry name" value="Aldehyde Dehydrogenase, Chain A, domain 1"/>
    <property type="match status" value="1"/>
</dbReference>
<dbReference type="InterPro" id="IPR016163">
    <property type="entry name" value="Ald_DH_C"/>
</dbReference>
<name>A0A3G2V7N4_SPHYA</name>
<evidence type="ECO:0000256" key="2">
    <source>
        <dbReference type="ARBA" id="ARBA00023002"/>
    </source>
</evidence>
<dbReference type="EMBL" id="CP033230">
    <property type="protein sequence ID" value="AYO80499.1"/>
    <property type="molecule type" value="Genomic_DNA"/>
</dbReference>
<dbReference type="PANTHER" id="PTHR43353">
    <property type="entry name" value="SUCCINATE-SEMIALDEHYDE DEHYDROGENASE, MITOCHONDRIAL"/>
    <property type="match status" value="1"/>
</dbReference>
<proteinExistence type="inferred from homology"/>
<dbReference type="GO" id="GO:0004777">
    <property type="term" value="F:succinate-semialdehyde dehydrogenase (NAD+) activity"/>
    <property type="evidence" value="ECO:0007669"/>
    <property type="project" value="TreeGrafter"/>
</dbReference>
<dbReference type="Pfam" id="PF00171">
    <property type="entry name" value="Aldedh"/>
    <property type="match status" value="1"/>
</dbReference>
<dbReference type="GO" id="GO:0009450">
    <property type="term" value="P:gamma-aminobutyric acid catabolic process"/>
    <property type="evidence" value="ECO:0007669"/>
    <property type="project" value="InterPro"/>
</dbReference>
<dbReference type="CDD" id="cd07103">
    <property type="entry name" value="ALDH_F5_SSADH_GabD"/>
    <property type="match status" value="1"/>
</dbReference>
<dbReference type="Proteomes" id="UP000280708">
    <property type="component" value="Chromosome"/>
</dbReference>
<dbReference type="InterPro" id="IPR015590">
    <property type="entry name" value="Aldehyde_DH_dom"/>
</dbReference>
<organism evidence="7 8">
    <name type="scientific">Sphingobium yanoikuyae</name>
    <name type="common">Sphingomonas yanoikuyae</name>
    <dbReference type="NCBI Taxonomy" id="13690"/>
    <lineage>
        <taxon>Bacteria</taxon>
        <taxon>Pseudomonadati</taxon>
        <taxon>Pseudomonadota</taxon>
        <taxon>Alphaproteobacteria</taxon>
        <taxon>Sphingomonadales</taxon>
        <taxon>Sphingomonadaceae</taxon>
        <taxon>Sphingobium</taxon>
    </lineage>
</organism>
<evidence type="ECO:0000313" key="8">
    <source>
        <dbReference type="Proteomes" id="UP000280708"/>
    </source>
</evidence>
<sequence length="483" mass="50945">MLLDRPALLRTSAFIGGHWRDAQSCIEVTDPATGRLLGHVPDMGELETQEAVTAAQDALGHWRARTSADRGAILRRWGEALLAHREDLARIMTSEQGKPLAEARGEVDYAASFLFWFAEEGRRAYGDIIPGHGADKRITVTREPIGVVAAVTPWNFPLAMITRKAGPALAAGCTMIVKPSELTPFSALALALLAQEAGVPAGVLNIVTGTAAPIGDILVSHPAIAKLSFTGSTSVGKMLAGRAMQTVKRVSLELGGNAPFIVFDDADLDAAVEGAMASKFRNAGQTCVCANRFLVQAGIYDAFVERLAARVKALRMGGGLDEGIDIGPLINDAAVEKVSQHVVDALENGGRLIAGGKRIAGDGNFFEPTLICDVPSSARFCAEETFGPLAGIIGFDTEAQAIAMANDTRAGLAAYLFTCDLSRSYRVSEALQYGMVGLNTGLISTEVAPFGGVKESGFGREGSRYGIDEYLNMKLVCTAVSAS</sequence>
<reference evidence="7 8" key="1">
    <citation type="submission" date="2018-10" db="EMBL/GenBank/DDBJ databases">
        <title>Characterization and genome analysis of a novel bacterium Sphingobium yanoikuyae SJTF8 capable of degrading PAHs.</title>
        <authorList>
            <person name="Yin C."/>
            <person name="Xiong W."/>
            <person name="Liang R."/>
        </authorList>
    </citation>
    <scope>NUCLEOTIDE SEQUENCE [LARGE SCALE GENOMIC DNA]</scope>
    <source>
        <strain evidence="7 8">SJTF8</strain>
    </source>
</reference>
<evidence type="ECO:0000256" key="3">
    <source>
        <dbReference type="ARBA" id="ARBA00023097"/>
    </source>
</evidence>
<dbReference type="InterPro" id="IPR050740">
    <property type="entry name" value="Aldehyde_DH_Superfamily"/>
</dbReference>
<dbReference type="PROSITE" id="PS00070">
    <property type="entry name" value="ALDEHYDE_DEHYDR_CYS"/>
    <property type="match status" value="1"/>
</dbReference>
<keyword evidence="3" id="KW-0558">Oxidation</keyword>
<dbReference type="InterPro" id="IPR016161">
    <property type="entry name" value="Ald_DH/histidinol_DH"/>
</dbReference>
<dbReference type="SUPFAM" id="SSF53720">
    <property type="entry name" value="ALDH-like"/>
    <property type="match status" value="1"/>
</dbReference>
<dbReference type="PROSITE" id="PS00687">
    <property type="entry name" value="ALDEHYDE_DEHYDR_GLU"/>
    <property type="match status" value="1"/>
</dbReference>